<feature type="region of interest" description="Disordered" evidence="10">
    <location>
        <begin position="486"/>
        <end position="548"/>
    </location>
</feature>
<evidence type="ECO:0000313" key="13">
    <source>
        <dbReference type="Proteomes" id="UP000321046"/>
    </source>
</evidence>
<dbReference type="RefSeq" id="WP_146972822.1">
    <property type="nucleotide sequence ID" value="NZ_VOSL01000015.1"/>
</dbReference>
<evidence type="ECO:0000256" key="8">
    <source>
        <dbReference type="ARBA" id="ARBA00048027"/>
    </source>
</evidence>
<feature type="compositionally biased region" description="Low complexity" evidence="10">
    <location>
        <begin position="512"/>
        <end position="528"/>
    </location>
</feature>
<feature type="binding site" evidence="9">
    <location>
        <begin position="200"/>
        <end position="204"/>
    </location>
    <ligand>
        <name>GTP</name>
        <dbReference type="ChEBI" id="CHEBI:37565"/>
    </ligand>
</feature>
<keyword evidence="6 9" id="KW-0733">Signal recognition particle</keyword>
<dbReference type="AlphaFoldDB" id="A0A5C6XK06"/>
<keyword evidence="4 9" id="KW-0694">RNA-binding</keyword>
<dbReference type="InterPro" id="IPR004780">
    <property type="entry name" value="SRP"/>
</dbReference>
<dbReference type="GO" id="GO:0048500">
    <property type="term" value="C:signal recognition particle"/>
    <property type="evidence" value="ECO:0007669"/>
    <property type="project" value="UniProtKB-UniRule"/>
</dbReference>
<name>A0A5C6XK06_9DELT</name>
<dbReference type="InterPro" id="IPR036891">
    <property type="entry name" value="Signal_recog_part_SRP54_M_sf"/>
</dbReference>
<dbReference type="SUPFAM" id="SSF47446">
    <property type="entry name" value="Signal peptide-binding domain"/>
    <property type="match status" value="1"/>
</dbReference>
<dbReference type="PANTHER" id="PTHR11564">
    <property type="entry name" value="SIGNAL RECOGNITION PARTICLE 54K PROTEIN SRP54"/>
    <property type="match status" value="1"/>
</dbReference>
<dbReference type="InterPro" id="IPR004125">
    <property type="entry name" value="Signal_recog_particle_SRP54_M"/>
</dbReference>
<keyword evidence="3 9" id="KW-0378">Hydrolase</keyword>
<dbReference type="Gene3D" id="3.40.50.300">
    <property type="entry name" value="P-loop containing nucleotide triphosphate hydrolases"/>
    <property type="match status" value="1"/>
</dbReference>
<evidence type="ECO:0000256" key="7">
    <source>
        <dbReference type="ARBA" id="ARBA00023274"/>
    </source>
</evidence>
<dbReference type="SMART" id="SM00382">
    <property type="entry name" value="AAA"/>
    <property type="match status" value="1"/>
</dbReference>
<dbReference type="GO" id="GO:0006614">
    <property type="term" value="P:SRP-dependent cotranslational protein targeting to membrane"/>
    <property type="evidence" value="ECO:0007669"/>
    <property type="project" value="InterPro"/>
</dbReference>
<dbReference type="InterPro" id="IPR003593">
    <property type="entry name" value="AAA+_ATPase"/>
</dbReference>
<dbReference type="InterPro" id="IPR022941">
    <property type="entry name" value="SRP54"/>
</dbReference>
<dbReference type="InterPro" id="IPR042101">
    <property type="entry name" value="SRP54_N_sf"/>
</dbReference>
<evidence type="ECO:0000256" key="9">
    <source>
        <dbReference type="HAMAP-Rule" id="MF_00306"/>
    </source>
</evidence>
<dbReference type="HAMAP" id="MF_00306">
    <property type="entry name" value="SRP54"/>
    <property type="match status" value="1"/>
</dbReference>
<evidence type="ECO:0000256" key="5">
    <source>
        <dbReference type="ARBA" id="ARBA00023134"/>
    </source>
</evidence>
<reference evidence="12 13" key="1">
    <citation type="submission" date="2019-08" db="EMBL/GenBank/DDBJ databases">
        <title>Bradymonadales sp. TMQ2.</title>
        <authorList>
            <person name="Liang Q."/>
        </authorList>
    </citation>
    <scope>NUCLEOTIDE SEQUENCE [LARGE SCALE GENOMIC DNA]</scope>
    <source>
        <strain evidence="12 13">TMQ2</strain>
    </source>
</reference>
<keyword evidence="9" id="KW-0963">Cytoplasm</keyword>
<dbReference type="GO" id="GO:0008312">
    <property type="term" value="F:7S RNA binding"/>
    <property type="evidence" value="ECO:0007669"/>
    <property type="project" value="InterPro"/>
</dbReference>
<keyword evidence="5 9" id="KW-0342">GTP-binding</keyword>
<dbReference type="GO" id="GO:0005525">
    <property type="term" value="F:GTP binding"/>
    <property type="evidence" value="ECO:0007669"/>
    <property type="project" value="UniProtKB-UniRule"/>
</dbReference>
<keyword evidence="7 9" id="KW-0687">Ribonucleoprotein</keyword>
<dbReference type="SUPFAM" id="SSF52540">
    <property type="entry name" value="P-loop containing nucleoside triphosphate hydrolases"/>
    <property type="match status" value="1"/>
</dbReference>
<comment type="caution">
    <text evidence="12">The sequence shown here is derived from an EMBL/GenBank/DDBJ whole genome shotgun (WGS) entry which is preliminary data.</text>
</comment>
<evidence type="ECO:0000256" key="6">
    <source>
        <dbReference type="ARBA" id="ARBA00023135"/>
    </source>
</evidence>
<comment type="function">
    <text evidence="9">Involved in targeting and insertion of nascent membrane proteins into the cytoplasmic membrane. Binds to the hydrophobic signal sequence of the ribosome-nascent chain (RNC) as it emerges from the ribosomes. The SRP-RNC complex is then targeted to the cytoplasmic membrane where it interacts with the SRP receptor FtsY.</text>
</comment>
<dbReference type="InterPro" id="IPR013822">
    <property type="entry name" value="Signal_recog_particl_SRP54_hlx"/>
</dbReference>
<dbReference type="InterPro" id="IPR000897">
    <property type="entry name" value="SRP54_GTPase_dom"/>
</dbReference>
<feature type="binding site" evidence="9">
    <location>
        <begin position="118"/>
        <end position="125"/>
    </location>
    <ligand>
        <name>GTP</name>
        <dbReference type="ChEBI" id="CHEBI:37565"/>
    </ligand>
</feature>
<comment type="similarity">
    <text evidence="1 9">Belongs to the GTP-binding SRP family. SRP54 subfamily.</text>
</comment>
<feature type="compositionally biased region" description="Basic residues" evidence="10">
    <location>
        <begin position="530"/>
        <end position="548"/>
    </location>
</feature>
<feature type="binding site" evidence="9">
    <location>
        <begin position="258"/>
        <end position="261"/>
    </location>
    <ligand>
        <name>GTP</name>
        <dbReference type="ChEBI" id="CHEBI:37565"/>
    </ligand>
</feature>
<dbReference type="Pfam" id="PF02978">
    <property type="entry name" value="SRP_SPB"/>
    <property type="match status" value="1"/>
</dbReference>
<dbReference type="EC" id="3.6.5.4" evidence="9"/>
<evidence type="ECO:0000256" key="10">
    <source>
        <dbReference type="SAM" id="MobiDB-lite"/>
    </source>
</evidence>
<dbReference type="EMBL" id="VOSL01000015">
    <property type="protein sequence ID" value="TXD41811.1"/>
    <property type="molecule type" value="Genomic_DNA"/>
</dbReference>
<feature type="compositionally biased region" description="Gly residues" evidence="10">
    <location>
        <begin position="486"/>
        <end position="495"/>
    </location>
</feature>
<evidence type="ECO:0000256" key="1">
    <source>
        <dbReference type="ARBA" id="ARBA00005450"/>
    </source>
</evidence>
<keyword evidence="2 9" id="KW-0547">Nucleotide-binding</keyword>
<dbReference type="Pfam" id="PF00448">
    <property type="entry name" value="SRP54"/>
    <property type="match status" value="1"/>
</dbReference>
<evidence type="ECO:0000256" key="4">
    <source>
        <dbReference type="ARBA" id="ARBA00022884"/>
    </source>
</evidence>
<evidence type="ECO:0000259" key="11">
    <source>
        <dbReference type="PROSITE" id="PS00300"/>
    </source>
</evidence>
<dbReference type="PROSITE" id="PS00300">
    <property type="entry name" value="SRP54"/>
    <property type="match status" value="1"/>
</dbReference>
<dbReference type="OrthoDB" id="9804720at2"/>
<dbReference type="Proteomes" id="UP000321046">
    <property type="component" value="Unassembled WGS sequence"/>
</dbReference>
<dbReference type="InterPro" id="IPR027417">
    <property type="entry name" value="P-loop_NTPase"/>
</dbReference>
<gene>
    <name evidence="9" type="primary">ffh</name>
    <name evidence="12" type="ORF">FRC96_03550</name>
</gene>
<dbReference type="SMART" id="SM00963">
    <property type="entry name" value="SRP54_N"/>
    <property type="match status" value="1"/>
</dbReference>
<proteinExistence type="inferred from homology"/>
<evidence type="ECO:0000313" key="12">
    <source>
        <dbReference type="EMBL" id="TXD41811.1"/>
    </source>
</evidence>
<organism evidence="12 13">
    <name type="scientific">Lujinxingia vulgaris</name>
    <dbReference type="NCBI Taxonomy" id="2600176"/>
    <lineage>
        <taxon>Bacteria</taxon>
        <taxon>Deltaproteobacteria</taxon>
        <taxon>Bradymonadales</taxon>
        <taxon>Lujinxingiaceae</taxon>
        <taxon>Lujinxingia</taxon>
    </lineage>
</organism>
<accession>A0A5C6XK06</accession>
<dbReference type="NCBIfam" id="TIGR00959">
    <property type="entry name" value="ffh"/>
    <property type="match status" value="1"/>
</dbReference>
<protein>
    <recommendedName>
        <fullName evidence="9">Signal recognition particle protein</fullName>
        <ecNumber evidence="9">3.6.5.4</ecNumber>
    </recommendedName>
    <alternativeName>
        <fullName evidence="9">Fifty-four homolog</fullName>
    </alternativeName>
</protein>
<evidence type="ECO:0000256" key="2">
    <source>
        <dbReference type="ARBA" id="ARBA00022741"/>
    </source>
</evidence>
<dbReference type="GO" id="GO:0003924">
    <property type="term" value="F:GTPase activity"/>
    <property type="evidence" value="ECO:0007669"/>
    <property type="project" value="UniProtKB-UniRule"/>
</dbReference>
<dbReference type="Gene3D" id="1.20.120.140">
    <property type="entry name" value="Signal recognition particle SRP54, nucleotide-binding domain"/>
    <property type="match status" value="1"/>
</dbReference>
<sequence>MFDVVAKGFRDVRMRFEGKRELTEENIDEALKDIRRSMLEADVNFRIAKDFIGRVKEKALGEVVKVKAKGSQGKMEVSPGDHFVKICHDELEALMGPVDSSIVFANPRVGPTKIMMVGLQGSGKTTTTGKLAKLLMDQHGKKPLLVGADVYRPAAIEQLRVLGQQLGVPVHAVEGGDPVQVCNDAVAMAKDQGRDVILFDTAGRLAVDDVLMNELEQIVSTTTPENIFLVADAMIGQDAVNTAKEFNSRLEIDGFIMTKLDGDARGGAALSIKEVTGKPIKFIGVGEKLDDLEEFRPEGLANRILGFGDVMGLMNKFERSLSEEDAQRAEKDAMRMLSGEFDFNDFYNQLEQISKLGSMNELMEMMPFFGGGMPADANIDDSELTKIRAIIQSMTTREKKDPDVLTRQPGRVRRIAKGSGSDKEKVEQVIQQFNMMRGMMQQFNSMGGGGLLGKIPGLKQLNQLRGMKDMDMSSILGDLMGGAGGGGGPGGGLSGLPGFDGPNLPPGYSPPGGRLLGSSKGTKSKSLSANKRKRKRRTVKQARKKNKK</sequence>
<comment type="catalytic activity">
    <reaction evidence="8 9">
        <text>GTP + H2O = GDP + phosphate + H(+)</text>
        <dbReference type="Rhea" id="RHEA:19669"/>
        <dbReference type="ChEBI" id="CHEBI:15377"/>
        <dbReference type="ChEBI" id="CHEBI:15378"/>
        <dbReference type="ChEBI" id="CHEBI:37565"/>
        <dbReference type="ChEBI" id="CHEBI:43474"/>
        <dbReference type="ChEBI" id="CHEBI:58189"/>
        <dbReference type="EC" id="3.6.5.4"/>
    </reaction>
</comment>
<feature type="domain" description="SRP54-type proteins GTP-binding" evidence="11">
    <location>
        <begin position="279"/>
        <end position="292"/>
    </location>
</feature>
<comment type="subunit">
    <text evidence="9">Part of the signal recognition particle protein translocation system, which is composed of SRP and FtsY.</text>
</comment>
<evidence type="ECO:0000256" key="3">
    <source>
        <dbReference type="ARBA" id="ARBA00022801"/>
    </source>
</evidence>
<comment type="subcellular location">
    <subcellularLocation>
        <location evidence="9">Cytoplasm</location>
    </subcellularLocation>
    <text evidence="9">The SRP-RNC complex is targeted to the cytoplasmic membrane.</text>
</comment>
<dbReference type="CDD" id="cd18539">
    <property type="entry name" value="SRP_G"/>
    <property type="match status" value="1"/>
</dbReference>
<dbReference type="Pfam" id="PF02881">
    <property type="entry name" value="SRP54_N"/>
    <property type="match status" value="1"/>
</dbReference>
<dbReference type="PANTHER" id="PTHR11564:SF5">
    <property type="entry name" value="SIGNAL RECOGNITION PARTICLE SUBUNIT SRP54"/>
    <property type="match status" value="1"/>
</dbReference>
<dbReference type="SMART" id="SM00962">
    <property type="entry name" value="SRP54"/>
    <property type="match status" value="1"/>
</dbReference>
<dbReference type="Gene3D" id="1.10.260.30">
    <property type="entry name" value="Signal recognition particle, SRP54 subunit, M-domain"/>
    <property type="match status" value="1"/>
</dbReference>
<comment type="domain">
    <text evidence="9">Composed of three domains: the N-terminal N domain, which is responsible for interactions with the ribosome, the central G domain, which binds GTP, and the C-terminal M domain, which binds the RNA and the signal sequence of the RNC.</text>
</comment>